<gene>
    <name evidence="1" type="ORF">CPter91_3290</name>
</gene>
<dbReference type="EMBL" id="CP013234">
    <property type="protein sequence ID" value="AMP05617.1"/>
    <property type="molecule type" value="Genomic_DNA"/>
</dbReference>
<accession>A0A127Q6G1</accession>
<proteinExistence type="predicted"/>
<sequence>MLISNKLPKKLAAIPATGQPPDFRGMARNSLQLPGQIANPFIASAHCARPGCFFIRMRSG</sequence>
<name>A0A127Q6G1_9BURK</name>
<dbReference type="Proteomes" id="UP000074561">
    <property type="component" value="Chromosome"/>
</dbReference>
<evidence type="ECO:0000313" key="1">
    <source>
        <dbReference type="EMBL" id="AMP05617.1"/>
    </source>
</evidence>
<dbReference type="AlphaFoldDB" id="A0A127Q6G1"/>
<evidence type="ECO:0000313" key="2">
    <source>
        <dbReference type="Proteomes" id="UP000074561"/>
    </source>
</evidence>
<organism evidence="1 2">
    <name type="scientific">Collimonas pratensis</name>
    <dbReference type="NCBI Taxonomy" id="279113"/>
    <lineage>
        <taxon>Bacteria</taxon>
        <taxon>Pseudomonadati</taxon>
        <taxon>Pseudomonadota</taxon>
        <taxon>Betaproteobacteria</taxon>
        <taxon>Burkholderiales</taxon>
        <taxon>Oxalobacteraceae</taxon>
        <taxon>Collimonas</taxon>
    </lineage>
</organism>
<dbReference type="PATRIC" id="fig|279113.9.peg.3248"/>
<dbReference type="STRING" id="279113.CPter91_3290"/>
<protein>
    <submittedName>
        <fullName evidence="1">Uncharacterized protein</fullName>
    </submittedName>
</protein>
<dbReference type="KEGG" id="cpra:CPter91_3290"/>
<reference evidence="1 2" key="1">
    <citation type="submission" date="2015-11" db="EMBL/GenBank/DDBJ databases">
        <title>Exploring the genomic traits of fungus-feeding bacterial genus Collimonas.</title>
        <authorList>
            <person name="Song C."/>
            <person name="Schmidt R."/>
            <person name="de Jager V."/>
            <person name="Krzyzanowska D."/>
            <person name="Jongedijk E."/>
            <person name="Cankar K."/>
            <person name="Beekwilder J."/>
            <person name="van Veen A."/>
            <person name="de Boer W."/>
            <person name="van Veen J.A."/>
            <person name="Garbeva P."/>
        </authorList>
    </citation>
    <scope>NUCLEOTIDE SEQUENCE [LARGE SCALE GENOMIC DNA]</scope>
    <source>
        <strain evidence="1 2">Ter91</strain>
    </source>
</reference>